<comment type="caution">
    <text evidence="3">The sequence shown here is derived from an EMBL/GenBank/DDBJ whole genome shotgun (WGS) entry which is preliminary data.</text>
</comment>
<protein>
    <submittedName>
        <fullName evidence="3">Uncharacterized protein</fullName>
    </submittedName>
</protein>
<gene>
    <name evidence="3" type="ORF">UH38_11885</name>
</gene>
<evidence type="ECO:0000313" key="4">
    <source>
        <dbReference type="Proteomes" id="UP000032452"/>
    </source>
</evidence>
<keyword evidence="1" id="KW-0175">Coiled coil</keyword>
<dbReference type="Proteomes" id="UP000032452">
    <property type="component" value="Unassembled WGS sequence"/>
</dbReference>
<evidence type="ECO:0000256" key="1">
    <source>
        <dbReference type="SAM" id="Coils"/>
    </source>
</evidence>
<feature type="compositionally biased region" description="Low complexity" evidence="2">
    <location>
        <begin position="22"/>
        <end position="34"/>
    </location>
</feature>
<dbReference type="OrthoDB" id="425925at2"/>
<dbReference type="EMBL" id="JYON01000011">
    <property type="protein sequence ID" value="KJH71495.1"/>
    <property type="molecule type" value="Genomic_DNA"/>
</dbReference>
<organism evidence="3 4">
    <name type="scientific">Aliterella atlantica CENA595</name>
    <dbReference type="NCBI Taxonomy" id="1618023"/>
    <lineage>
        <taxon>Bacteria</taxon>
        <taxon>Bacillati</taxon>
        <taxon>Cyanobacteriota</taxon>
        <taxon>Cyanophyceae</taxon>
        <taxon>Chroococcidiopsidales</taxon>
        <taxon>Aliterellaceae</taxon>
        <taxon>Aliterella</taxon>
    </lineage>
</organism>
<dbReference type="Pfam" id="PF26643">
    <property type="entry name" value="Slr1339"/>
    <property type="match status" value="1"/>
</dbReference>
<dbReference type="InterPro" id="IPR058106">
    <property type="entry name" value="Slr1339"/>
</dbReference>
<dbReference type="STRING" id="1618023.UH38_11885"/>
<name>A0A0D8ZRY6_9CYAN</name>
<evidence type="ECO:0000256" key="2">
    <source>
        <dbReference type="SAM" id="MobiDB-lite"/>
    </source>
</evidence>
<feature type="region of interest" description="Disordered" evidence="2">
    <location>
        <begin position="13"/>
        <end position="67"/>
    </location>
</feature>
<keyword evidence="4" id="KW-1185">Reference proteome</keyword>
<dbReference type="RefSeq" id="WP_045054872.1">
    <property type="nucleotide sequence ID" value="NZ_CAWMDP010000048.1"/>
</dbReference>
<feature type="compositionally biased region" description="Polar residues" evidence="2">
    <location>
        <begin position="54"/>
        <end position="67"/>
    </location>
</feature>
<dbReference type="AlphaFoldDB" id="A0A0D8ZRY6"/>
<feature type="coiled-coil region" evidence="1">
    <location>
        <begin position="72"/>
        <end position="115"/>
    </location>
</feature>
<proteinExistence type="predicted"/>
<accession>A0A0D8ZRY6</accession>
<dbReference type="NCBIfam" id="NF047397">
    <property type="entry name" value="slr1339_fam"/>
    <property type="match status" value="1"/>
</dbReference>
<sequence>MDSIDKLLAQIKAESQEPTVKPNLPNPAAANDAAIDSLLEQVEGKYQKPPAPQSPNIKRSQPASNSAIDSLLNQVKNDYQEQDKIAAQQKQQQIQAQLQQQQQQRQKQLEALKVQAQAWLEKLDPLSSEGLWFERFAEGYPTKLAAAIEYLQDSH</sequence>
<evidence type="ECO:0000313" key="3">
    <source>
        <dbReference type="EMBL" id="KJH71495.1"/>
    </source>
</evidence>
<reference evidence="3 4" key="1">
    <citation type="submission" date="2015-02" db="EMBL/GenBank/DDBJ databases">
        <title>Draft genome of a novel marine cyanobacterium (Chroococcales) isolated from South Atlantic Ocean.</title>
        <authorList>
            <person name="Rigonato J."/>
            <person name="Alvarenga D.O."/>
            <person name="Branco L.H."/>
            <person name="Varani A.M."/>
            <person name="Brandini F.P."/>
            <person name="Fiore M.F."/>
        </authorList>
    </citation>
    <scope>NUCLEOTIDE SEQUENCE [LARGE SCALE GENOMIC DNA]</scope>
    <source>
        <strain evidence="3 4">CENA595</strain>
    </source>
</reference>